<reference evidence="1 2" key="1">
    <citation type="submission" date="2024-04" db="EMBL/GenBank/DDBJ databases">
        <title>Flavobacterium sp. DGU41 16S ribosomal RNA gene Genome sequencing and assembly.</title>
        <authorList>
            <person name="Park S."/>
        </authorList>
    </citation>
    <scope>NUCLEOTIDE SEQUENCE [LARGE SCALE GENOMIC DNA]</scope>
    <source>
        <strain evidence="1 2">DGU41</strain>
    </source>
</reference>
<evidence type="ECO:0000313" key="2">
    <source>
        <dbReference type="Proteomes" id="UP001393056"/>
    </source>
</evidence>
<gene>
    <name evidence="1" type="ORF">AAEO58_13380</name>
</gene>
<dbReference type="EMBL" id="JBBYHT010000011">
    <property type="protein sequence ID" value="MEL1249039.1"/>
    <property type="molecule type" value="Genomic_DNA"/>
</dbReference>
<dbReference type="RefSeq" id="WP_341683907.1">
    <property type="nucleotide sequence ID" value="NZ_JBBYHT010000011.1"/>
</dbReference>
<proteinExistence type="predicted"/>
<keyword evidence="2" id="KW-1185">Reference proteome</keyword>
<dbReference type="Proteomes" id="UP001393056">
    <property type="component" value="Unassembled WGS sequence"/>
</dbReference>
<accession>A0ABU9IAD7</accession>
<evidence type="ECO:0000313" key="1">
    <source>
        <dbReference type="EMBL" id="MEL1249039.1"/>
    </source>
</evidence>
<name>A0ABU9IAD7_9FLAO</name>
<comment type="caution">
    <text evidence="1">The sequence shown here is derived from an EMBL/GenBank/DDBJ whole genome shotgun (WGS) entry which is preliminary data.</text>
</comment>
<sequence>MKLVRYIFFYFMFFNSYSQESFETNKFFNDVFKKRTDKLRYTENKFEDLEEIKSSLEQITTVSKMQLKNFPEILIDSISFTKEELENAFNEFKKNNDKLWAKNLIENGSYISRKKIDKIFKSSSKGWEYFHKNYGDDLFRLSKPIFVKGNTVCFFYSSSSCGNLCGTGSFDIFIKQNGEWIFYTSLSMWIS</sequence>
<organism evidence="1 2">
    <name type="scientific">Flavobacterium helocola</name>
    <dbReference type="NCBI Taxonomy" id="3139139"/>
    <lineage>
        <taxon>Bacteria</taxon>
        <taxon>Pseudomonadati</taxon>
        <taxon>Bacteroidota</taxon>
        <taxon>Flavobacteriia</taxon>
        <taxon>Flavobacteriales</taxon>
        <taxon>Flavobacteriaceae</taxon>
        <taxon>Flavobacterium</taxon>
    </lineage>
</organism>
<evidence type="ECO:0008006" key="3">
    <source>
        <dbReference type="Google" id="ProtNLM"/>
    </source>
</evidence>
<protein>
    <recommendedName>
        <fullName evidence="3">DUF4440 domain-containing protein</fullName>
    </recommendedName>
</protein>